<comment type="subcellular location">
    <subcellularLocation>
        <location evidence="1">Cell membrane</location>
        <topology evidence="1">Multi-pass membrane protein</topology>
    </subcellularLocation>
</comment>
<keyword evidence="4 8" id="KW-0812">Transmembrane</keyword>
<keyword evidence="5" id="KW-0862">Zinc</keyword>
<keyword evidence="10" id="KW-1185">Reference proteome</keyword>
<dbReference type="GO" id="GO:0005385">
    <property type="term" value="F:zinc ion transmembrane transporter activity"/>
    <property type="evidence" value="ECO:0007669"/>
    <property type="project" value="TreeGrafter"/>
</dbReference>
<reference evidence="9" key="2">
    <citation type="submission" date="2014-06" db="EMBL/GenBank/DDBJ databases">
        <title>Draft genome sequence of Eubacterium siraeum (DSM 15702).</title>
        <authorList>
            <person name="Sudarsanam P."/>
            <person name="Ley R."/>
            <person name="Guruge J."/>
            <person name="Turnbaugh P.J."/>
            <person name="Mahowald M."/>
            <person name="Liep D."/>
            <person name="Gordon J."/>
        </authorList>
    </citation>
    <scope>NUCLEOTIDE SEQUENCE</scope>
    <source>
        <strain evidence="9">DSM 15702</strain>
    </source>
</reference>
<dbReference type="PANTHER" id="PTHR11040:SF211">
    <property type="entry name" value="ZINC TRANSPORTER ZIP11"/>
    <property type="match status" value="1"/>
</dbReference>
<evidence type="ECO:0000256" key="2">
    <source>
        <dbReference type="ARBA" id="ARBA00006939"/>
    </source>
</evidence>
<dbReference type="Proteomes" id="UP000005326">
    <property type="component" value="Unassembled WGS sequence"/>
</dbReference>
<dbReference type="PANTHER" id="PTHR11040">
    <property type="entry name" value="ZINC/IRON TRANSPORTER"/>
    <property type="match status" value="1"/>
</dbReference>
<comment type="caution">
    <text evidence="9">The sequence shown here is derived from an EMBL/GenBank/DDBJ whole genome shotgun (WGS) entry which is preliminary data.</text>
</comment>
<keyword evidence="7 8" id="KW-0472">Membrane</keyword>
<keyword evidence="3" id="KW-1003">Cell membrane</keyword>
<evidence type="ECO:0000256" key="1">
    <source>
        <dbReference type="ARBA" id="ARBA00004651"/>
    </source>
</evidence>
<feature type="transmembrane region" description="Helical" evidence="8">
    <location>
        <begin position="211"/>
        <end position="228"/>
    </location>
</feature>
<keyword evidence="6 8" id="KW-1133">Transmembrane helix</keyword>
<protein>
    <submittedName>
        <fullName evidence="9">Metal cation transporter, ZIP family</fullName>
    </submittedName>
</protein>
<gene>
    <name evidence="9" type="ORF">EUBSIR_02092</name>
</gene>
<dbReference type="EMBL" id="ABCA03000051">
    <property type="protein sequence ID" value="EDS00155.1"/>
    <property type="molecule type" value="Genomic_DNA"/>
</dbReference>
<comment type="similarity">
    <text evidence="2">Belongs to the ZIP transporter (TC 2.A.5) family.</text>
</comment>
<feature type="transmembrane region" description="Helical" evidence="8">
    <location>
        <begin position="6"/>
        <end position="26"/>
    </location>
</feature>
<evidence type="ECO:0000256" key="7">
    <source>
        <dbReference type="ARBA" id="ARBA00023136"/>
    </source>
</evidence>
<evidence type="ECO:0000256" key="3">
    <source>
        <dbReference type="ARBA" id="ARBA00022475"/>
    </source>
</evidence>
<reference evidence="9" key="1">
    <citation type="submission" date="2007-10" db="EMBL/GenBank/DDBJ databases">
        <authorList>
            <person name="Fulton L."/>
            <person name="Clifton S."/>
            <person name="Fulton B."/>
            <person name="Xu J."/>
            <person name="Minx P."/>
            <person name="Pepin K.H."/>
            <person name="Johnson M."/>
            <person name="Thiruvilangam P."/>
            <person name="Bhonagiri V."/>
            <person name="Nash W.E."/>
            <person name="Mardis E.R."/>
            <person name="Wilson R.K."/>
        </authorList>
    </citation>
    <scope>NUCLEOTIDE SEQUENCE [LARGE SCALE GENOMIC DNA]</scope>
    <source>
        <strain evidence="9">DSM 15702</strain>
    </source>
</reference>
<evidence type="ECO:0000313" key="9">
    <source>
        <dbReference type="EMBL" id="EDS00155.1"/>
    </source>
</evidence>
<sequence>MTQLEIFLILMIPPMGTTLGSLMVFLMRDKVRAGTEKLLLGFASGVMIAASVWSLLIPSMELSEQGYGKMNWVPAVVGFAAGILFLLGIDSFVPHLHLDSDKPEGVRSGLSKTTMMLLAVTIHNVPEGMAVGAAVAGSTGTGGDSVTLASTFALALGIAIQNFPEGAVVSMPLKSEGMKKGKAFVMGVLSGVVEPIGAAVMILLASFIAPLLPYMLSFAAGAMMYVVIEELIPEAQGKEHSNIGTIGAAAGFVVMMVLDCTLG</sequence>
<feature type="transmembrane region" description="Helical" evidence="8">
    <location>
        <begin position="240"/>
        <end position="258"/>
    </location>
</feature>
<feature type="transmembrane region" description="Helical" evidence="8">
    <location>
        <begin position="72"/>
        <end position="93"/>
    </location>
</feature>
<dbReference type="InterPro" id="IPR003689">
    <property type="entry name" value="ZIP"/>
</dbReference>
<feature type="transmembrane region" description="Helical" evidence="8">
    <location>
        <begin position="183"/>
        <end position="205"/>
    </location>
</feature>
<evidence type="ECO:0000313" key="10">
    <source>
        <dbReference type="Proteomes" id="UP000005326"/>
    </source>
</evidence>
<evidence type="ECO:0000256" key="6">
    <source>
        <dbReference type="ARBA" id="ARBA00022989"/>
    </source>
</evidence>
<dbReference type="GO" id="GO:0005886">
    <property type="term" value="C:plasma membrane"/>
    <property type="evidence" value="ECO:0007669"/>
    <property type="project" value="UniProtKB-SubCell"/>
</dbReference>
<name>B0MQH6_9FIRM</name>
<feature type="transmembrane region" description="Helical" evidence="8">
    <location>
        <begin position="38"/>
        <end position="60"/>
    </location>
</feature>
<dbReference type="Pfam" id="PF02535">
    <property type="entry name" value="Zip"/>
    <property type="match status" value="1"/>
</dbReference>
<dbReference type="AlphaFoldDB" id="B0MQH6"/>
<accession>B0MQH6</accession>
<organism evidence="9 10">
    <name type="scientific">[Eubacterium] siraeum DSM 15702</name>
    <dbReference type="NCBI Taxonomy" id="428128"/>
    <lineage>
        <taxon>Bacteria</taxon>
        <taxon>Bacillati</taxon>
        <taxon>Bacillota</taxon>
        <taxon>Clostridia</taxon>
        <taxon>Eubacteriales</taxon>
        <taxon>Oscillospiraceae</taxon>
        <taxon>Oscillospiraceae incertae sedis</taxon>
    </lineage>
</organism>
<evidence type="ECO:0000256" key="5">
    <source>
        <dbReference type="ARBA" id="ARBA00022833"/>
    </source>
</evidence>
<proteinExistence type="inferred from homology"/>
<evidence type="ECO:0000256" key="8">
    <source>
        <dbReference type="SAM" id="Phobius"/>
    </source>
</evidence>
<evidence type="ECO:0000256" key="4">
    <source>
        <dbReference type="ARBA" id="ARBA00022692"/>
    </source>
</evidence>